<protein>
    <submittedName>
        <fullName evidence="1">Uncharacterized protein</fullName>
    </submittedName>
</protein>
<comment type="caution">
    <text evidence="1">The sequence shown here is derived from an EMBL/GenBank/DDBJ whole genome shotgun (WGS) entry which is preliminary data.</text>
</comment>
<dbReference type="AlphaFoldDB" id="A0A9J6FYR0"/>
<evidence type="ECO:0000313" key="2">
    <source>
        <dbReference type="Proteomes" id="UP000821853"/>
    </source>
</evidence>
<dbReference type="InterPro" id="IPR012337">
    <property type="entry name" value="RNaseH-like_sf"/>
</dbReference>
<reference evidence="1 2" key="1">
    <citation type="journal article" date="2020" name="Cell">
        <title>Large-Scale Comparative Analyses of Tick Genomes Elucidate Their Genetic Diversity and Vector Capacities.</title>
        <authorList>
            <consortium name="Tick Genome and Microbiome Consortium (TIGMIC)"/>
            <person name="Jia N."/>
            <person name="Wang J."/>
            <person name="Shi W."/>
            <person name="Du L."/>
            <person name="Sun Y."/>
            <person name="Zhan W."/>
            <person name="Jiang J.F."/>
            <person name="Wang Q."/>
            <person name="Zhang B."/>
            <person name="Ji P."/>
            <person name="Bell-Sakyi L."/>
            <person name="Cui X.M."/>
            <person name="Yuan T.T."/>
            <person name="Jiang B.G."/>
            <person name="Yang W.F."/>
            <person name="Lam T.T."/>
            <person name="Chang Q.C."/>
            <person name="Ding S.J."/>
            <person name="Wang X.J."/>
            <person name="Zhu J.G."/>
            <person name="Ruan X.D."/>
            <person name="Zhao L."/>
            <person name="Wei J.T."/>
            <person name="Ye R.Z."/>
            <person name="Que T.C."/>
            <person name="Du C.H."/>
            <person name="Zhou Y.H."/>
            <person name="Cheng J.X."/>
            <person name="Dai P.F."/>
            <person name="Guo W.B."/>
            <person name="Han X.H."/>
            <person name="Huang E.J."/>
            <person name="Li L.F."/>
            <person name="Wei W."/>
            <person name="Gao Y.C."/>
            <person name="Liu J.Z."/>
            <person name="Shao H.Z."/>
            <person name="Wang X."/>
            <person name="Wang C.C."/>
            <person name="Yang T.C."/>
            <person name="Huo Q.B."/>
            <person name="Li W."/>
            <person name="Chen H.Y."/>
            <person name="Chen S.E."/>
            <person name="Zhou L.G."/>
            <person name="Ni X.B."/>
            <person name="Tian J.H."/>
            <person name="Sheng Y."/>
            <person name="Liu T."/>
            <person name="Pan Y.S."/>
            <person name="Xia L.Y."/>
            <person name="Li J."/>
            <person name="Zhao F."/>
            <person name="Cao W.C."/>
        </authorList>
    </citation>
    <scope>NUCLEOTIDE SEQUENCE [LARGE SCALE GENOMIC DNA]</scope>
    <source>
        <strain evidence="1">HaeL-2018</strain>
    </source>
</reference>
<dbReference type="OMA" id="VMNKEKT"/>
<proteinExistence type="predicted"/>
<organism evidence="1 2">
    <name type="scientific">Haemaphysalis longicornis</name>
    <name type="common">Bush tick</name>
    <dbReference type="NCBI Taxonomy" id="44386"/>
    <lineage>
        <taxon>Eukaryota</taxon>
        <taxon>Metazoa</taxon>
        <taxon>Ecdysozoa</taxon>
        <taxon>Arthropoda</taxon>
        <taxon>Chelicerata</taxon>
        <taxon>Arachnida</taxon>
        <taxon>Acari</taxon>
        <taxon>Parasitiformes</taxon>
        <taxon>Ixodida</taxon>
        <taxon>Ixodoidea</taxon>
        <taxon>Ixodidae</taxon>
        <taxon>Haemaphysalinae</taxon>
        <taxon>Haemaphysalis</taxon>
    </lineage>
</organism>
<accession>A0A9J6FYR0</accession>
<dbReference type="EMBL" id="JABSTR010000004">
    <property type="protein sequence ID" value="KAH9367616.1"/>
    <property type="molecule type" value="Genomic_DNA"/>
</dbReference>
<dbReference type="VEuPathDB" id="VectorBase:HLOH_046220"/>
<sequence length="178" mass="20282">MLHCLKGCRGNTEFASSLAKSIKTRFASYEFDEVATLAMFLDPHFKATVHQASDQVIWLKDLVSSQLQSSDMAHGTDTAVPATTSRPLVASSVWNAFDYRVMNKEKTQTESAPQREIMEYAEQPLLETGNDPCEWWRSIKPLGVSVREHTRPEVLDHPCHLSSQRNSLFHWWKCCHTT</sequence>
<gene>
    <name evidence="1" type="ORF">HPB48_009987</name>
</gene>
<keyword evidence="2" id="KW-1185">Reference proteome</keyword>
<dbReference type="Proteomes" id="UP000821853">
    <property type="component" value="Chromosome 2"/>
</dbReference>
<dbReference type="SUPFAM" id="SSF53098">
    <property type="entry name" value="Ribonuclease H-like"/>
    <property type="match status" value="1"/>
</dbReference>
<evidence type="ECO:0000313" key="1">
    <source>
        <dbReference type="EMBL" id="KAH9367616.1"/>
    </source>
</evidence>
<name>A0A9J6FYR0_HAELO</name>
<dbReference type="OrthoDB" id="10417973at2759"/>